<evidence type="ECO:0000256" key="3">
    <source>
        <dbReference type="PIRSR" id="PIRSR017388-3"/>
    </source>
</evidence>
<dbReference type="Proteomes" id="UP000198534">
    <property type="component" value="Unassembled WGS sequence"/>
</dbReference>
<dbReference type="RefSeq" id="WP_091741212.1">
    <property type="nucleotide sequence ID" value="NZ_FNNQ01000012.1"/>
</dbReference>
<feature type="active site" description="Nucleophile" evidence="1">
    <location>
        <position position="97"/>
    </location>
</feature>
<keyword evidence="6" id="KW-1185">Reference proteome</keyword>
<reference evidence="5 6" key="1">
    <citation type="submission" date="2016-10" db="EMBL/GenBank/DDBJ databases">
        <authorList>
            <person name="de Groot N.N."/>
        </authorList>
    </citation>
    <scope>NUCLEOTIDE SEQUENCE [LARGE SCALE GENOMIC DNA]</scope>
    <source>
        <strain evidence="5 6">DSM 45610</strain>
    </source>
</reference>
<dbReference type="OrthoDB" id="9786110at2"/>
<feature type="domain" description="Serine aminopeptidase S33" evidence="4">
    <location>
        <begin position="155"/>
        <end position="229"/>
    </location>
</feature>
<dbReference type="InterPro" id="IPR012354">
    <property type="entry name" value="Esterase_lipase"/>
</dbReference>
<feature type="binding site" evidence="2">
    <location>
        <position position="98"/>
    </location>
    <ligand>
        <name>substrate</name>
    </ligand>
</feature>
<dbReference type="Pfam" id="PF12146">
    <property type="entry name" value="Hydrolase_4"/>
    <property type="match status" value="2"/>
</dbReference>
<dbReference type="GO" id="GO:0052689">
    <property type="term" value="F:carboxylic ester hydrolase activity"/>
    <property type="evidence" value="ECO:0007669"/>
    <property type="project" value="InterPro"/>
</dbReference>
<dbReference type="EMBL" id="FNNQ01000012">
    <property type="protein sequence ID" value="SDX22334.1"/>
    <property type="molecule type" value="Genomic_DNA"/>
</dbReference>
<evidence type="ECO:0000259" key="4">
    <source>
        <dbReference type="Pfam" id="PF12146"/>
    </source>
</evidence>
<dbReference type="Gene3D" id="3.40.50.1820">
    <property type="entry name" value="alpha/beta hydrolase"/>
    <property type="match status" value="1"/>
</dbReference>
<protein>
    <submittedName>
        <fullName evidence="5">Carboxylesterase</fullName>
    </submittedName>
</protein>
<dbReference type="InterPro" id="IPR051044">
    <property type="entry name" value="MAG_DAG_Lipase"/>
</dbReference>
<dbReference type="PIRSF" id="PIRSF017388">
    <property type="entry name" value="Esterase_lipase"/>
    <property type="match status" value="1"/>
</dbReference>
<feature type="active site" description="Charge relay system" evidence="1">
    <location>
        <position position="224"/>
    </location>
</feature>
<dbReference type="STRING" id="1048340.SAMN05444487_11253"/>
<feature type="active site" description="Charge relay system" evidence="1">
    <location>
        <position position="194"/>
    </location>
</feature>
<accession>A0A1H2ZZH6</accession>
<evidence type="ECO:0000256" key="1">
    <source>
        <dbReference type="PIRSR" id="PIRSR017388-1"/>
    </source>
</evidence>
<dbReference type="SUPFAM" id="SSF53474">
    <property type="entry name" value="alpha/beta-Hydrolases"/>
    <property type="match status" value="1"/>
</dbReference>
<sequence length="247" mass="27497">MAQEYTVMKDAEPFYLPGNEMGVLVQHGFTGTTQSVRGLGQFLADQGFTVCGPRLKGHGTHYEDMEGTTYQDWIESTEEGYRKLQETCSHIVVVGLSMGGTLALHLASRYPEIKGVVLVNPAIEMSHLAEVAQMEEPRFFDAIGSDIKAEGVRELAYEKVPLRSFKEIIHLTDETRKVVSAIGCPTLLFKSLEDHLVPPMNAQWIYENIASSDKTLIELENSYHVATLDNDKELVMAETAGFISRLL</sequence>
<dbReference type="InterPro" id="IPR022742">
    <property type="entry name" value="Hydrolase_4"/>
</dbReference>
<organism evidence="5 6">
    <name type="scientific">Marininema mesophilum</name>
    <dbReference type="NCBI Taxonomy" id="1048340"/>
    <lineage>
        <taxon>Bacteria</taxon>
        <taxon>Bacillati</taxon>
        <taxon>Bacillota</taxon>
        <taxon>Bacilli</taxon>
        <taxon>Bacillales</taxon>
        <taxon>Thermoactinomycetaceae</taxon>
        <taxon>Marininema</taxon>
    </lineage>
</organism>
<evidence type="ECO:0000313" key="6">
    <source>
        <dbReference type="Proteomes" id="UP000198534"/>
    </source>
</evidence>
<feature type="site" description="Important for substrate specificity" evidence="3">
    <location>
        <position position="143"/>
    </location>
</feature>
<evidence type="ECO:0000256" key="2">
    <source>
        <dbReference type="PIRSR" id="PIRSR017388-2"/>
    </source>
</evidence>
<proteinExistence type="predicted"/>
<dbReference type="PANTHER" id="PTHR11614">
    <property type="entry name" value="PHOSPHOLIPASE-RELATED"/>
    <property type="match status" value="1"/>
</dbReference>
<dbReference type="AlphaFoldDB" id="A0A1H2ZZH6"/>
<gene>
    <name evidence="5" type="ORF">SAMN05444487_11253</name>
</gene>
<feature type="domain" description="Serine aminopeptidase S33" evidence="4">
    <location>
        <begin position="23"/>
        <end position="128"/>
    </location>
</feature>
<name>A0A1H2ZZH6_9BACL</name>
<evidence type="ECO:0000313" key="5">
    <source>
        <dbReference type="EMBL" id="SDX22334.1"/>
    </source>
</evidence>
<dbReference type="InterPro" id="IPR029058">
    <property type="entry name" value="AB_hydrolase_fold"/>
</dbReference>
<feature type="binding site" evidence="2">
    <location>
        <position position="29"/>
    </location>
    <ligand>
        <name>substrate</name>
    </ligand>
</feature>